<protein>
    <submittedName>
        <fullName evidence="2">Uncharacterized protein</fullName>
    </submittedName>
</protein>
<feature type="transmembrane region" description="Helical" evidence="1">
    <location>
        <begin position="179"/>
        <end position="200"/>
    </location>
</feature>
<sequence length="202" mass="23123">MAEYDECFLMYDMDSDLPFYGFDEVEFESLSKDPSNAPTASSISSSSPLSWVPTADQINSIKPDQAVGYWSGSVGMSGRGRSIELGRVWSGNLIGSAVGTHLKATHRFKTKYLFEIIMLVVLVSYFWFDQLICIALFVRNNDVGGGCTKYLFEIMMLVVMVSYLRFDRLICMYLFEIKMLVVIVSYFWLYQLICIAQFIYHK</sequence>
<evidence type="ECO:0000313" key="2">
    <source>
        <dbReference type="EMBL" id="KAH3739434.1"/>
    </source>
</evidence>
<organism evidence="2 3">
    <name type="scientific">Dreissena polymorpha</name>
    <name type="common">Zebra mussel</name>
    <name type="synonym">Mytilus polymorpha</name>
    <dbReference type="NCBI Taxonomy" id="45954"/>
    <lineage>
        <taxon>Eukaryota</taxon>
        <taxon>Metazoa</taxon>
        <taxon>Spiralia</taxon>
        <taxon>Lophotrochozoa</taxon>
        <taxon>Mollusca</taxon>
        <taxon>Bivalvia</taxon>
        <taxon>Autobranchia</taxon>
        <taxon>Heteroconchia</taxon>
        <taxon>Euheterodonta</taxon>
        <taxon>Imparidentia</taxon>
        <taxon>Neoheterodontei</taxon>
        <taxon>Myida</taxon>
        <taxon>Dreissenoidea</taxon>
        <taxon>Dreissenidae</taxon>
        <taxon>Dreissena</taxon>
    </lineage>
</organism>
<name>A0A9D4I078_DREPO</name>
<accession>A0A9D4I078</accession>
<keyword evidence="1" id="KW-0812">Transmembrane</keyword>
<keyword evidence="1" id="KW-1133">Transmembrane helix</keyword>
<dbReference type="Proteomes" id="UP000828390">
    <property type="component" value="Unassembled WGS sequence"/>
</dbReference>
<reference evidence="2" key="1">
    <citation type="journal article" date="2019" name="bioRxiv">
        <title>The Genome of the Zebra Mussel, Dreissena polymorpha: A Resource for Invasive Species Research.</title>
        <authorList>
            <person name="McCartney M.A."/>
            <person name="Auch B."/>
            <person name="Kono T."/>
            <person name="Mallez S."/>
            <person name="Zhang Y."/>
            <person name="Obille A."/>
            <person name="Becker A."/>
            <person name="Abrahante J.E."/>
            <person name="Garbe J."/>
            <person name="Badalamenti J.P."/>
            <person name="Herman A."/>
            <person name="Mangelson H."/>
            <person name="Liachko I."/>
            <person name="Sullivan S."/>
            <person name="Sone E.D."/>
            <person name="Koren S."/>
            <person name="Silverstein K.A.T."/>
            <person name="Beckman K.B."/>
            <person name="Gohl D.M."/>
        </authorList>
    </citation>
    <scope>NUCLEOTIDE SEQUENCE</scope>
    <source>
        <strain evidence="2">Duluth1</strain>
        <tissue evidence="2">Whole animal</tissue>
    </source>
</reference>
<gene>
    <name evidence="2" type="ORF">DPMN_046086</name>
</gene>
<keyword evidence="1" id="KW-0472">Membrane</keyword>
<reference evidence="2" key="2">
    <citation type="submission" date="2020-11" db="EMBL/GenBank/DDBJ databases">
        <authorList>
            <person name="McCartney M.A."/>
            <person name="Auch B."/>
            <person name="Kono T."/>
            <person name="Mallez S."/>
            <person name="Becker A."/>
            <person name="Gohl D.M."/>
            <person name="Silverstein K.A.T."/>
            <person name="Koren S."/>
            <person name="Bechman K.B."/>
            <person name="Herman A."/>
            <person name="Abrahante J.E."/>
            <person name="Garbe J."/>
        </authorList>
    </citation>
    <scope>NUCLEOTIDE SEQUENCE</scope>
    <source>
        <strain evidence="2">Duluth1</strain>
        <tissue evidence="2">Whole animal</tissue>
    </source>
</reference>
<comment type="caution">
    <text evidence="2">The sequence shown here is derived from an EMBL/GenBank/DDBJ whole genome shotgun (WGS) entry which is preliminary data.</text>
</comment>
<feature type="transmembrane region" description="Helical" evidence="1">
    <location>
        <begin position="112"/>
        <end position="138"/>
    </location>
</feature>
<evidence type="ECO:0000256" key="1">
    <source>
        <dbReference type="SAM" id="Phobius"/>
    </source>
</evidence>
<feature type="transmembrane region" description="Helical" evidence="1">
    <location>
        <begin position="150"/>
        <end position="167"/>
    </location>
</feature>
<proteinExistence type="predicted"/>
<dbReference type="AlphaFoldDB" id="A0A9D4I078"/>
<dbReference type="EMBL" id="JAIWYP010000011">
    <property type="protein sequence ID" value="KAH3739434.1"/>
    <property type="molecule type" value="Genomic_DNA"/>
</dbReference>
<evidence type="ECO:0000313" key="3">
    <source>
        <dbReference type="Proteomes" id="UP000828390"/>
    </source>
</evidence>
<keyword evidence="3" id="KW-1185">Reference proteome</keyword>